<dbReference type="CDD" id="cd06222">
    <property type="entry name" value="RNase_H_like"/>
    <property type="match status" value="1"/>
</dbReference>
<accession>A0AAE1XNR1</accession>
<feature type="domain" description="Reverse transcriptase zinc-binding" evidence="2">
    <location>
        <begin position="79"/>
        <end position="168"/>
    </location>
</feature>
<protein>
    <recommendedName>
        <fullName evidence="5">Reverse transcriptase zinc-binding domain-containing protein</fullName>
    </recommendedName>
</protein>
<name>A0AAE1XNR1_9LAMI</name>
<dbReference type="PANTHER" id="PTHR47074:SF11">
    <property type="entry name" value="REVERSE TRANSCRIPTASE-LIKE PROTEIN"/>
    <property type="match status" value="1"/>
</dbReference>
<dbReference type="InterPro" id="IPR052929">
    <property type="entry name" value="RNase_H-like_EbsB-rel"/>
</dbReference>
<dbReference type="GO" id="GO:0003676">
    <property type="term" value="F:nucleic acid binding"/>
    <property type="evidence" value="ECO:0007669"/>
    <property type="project" value="InterPro"/>
</dbReference>
<feature type="domain" description="RNase H type-1" evidence="1">
    <location>
        <begin position="258"/>
        <end position="340"/>
    </location>
</feature>
<evidence type="ECO:0000313" key="3">
    <source>
        <dbReference type="EMBL" id="KAK4415282.1"/>
    </source>
</evidence>
<sequence length="367" mass="41812">MVGNGCNIKVWRDRWLPRATTFRPIRVPEQANEELTIAELIERLGEDGMKTCYVLLSFGMMLRAADDMLVWHYLKNGRFSVRSAYNLARADTQKVRGGSSRHTRKTDWDFIWRANAPHGVQLFGWKACKQAVATTENLIKRRLYVDDFCCKCGARSEDVHHVLLGCCYETWMRYVASELDCSQFGWFLVVCWTLWNSRNAALMEHKLDDPQTLIQQARKYMIAFREANSVRESATQSTPPTKWSRPTRERIKVNFDGDPMHIEALAARRAVELVLKLGWENVIMEGDCLGVVQPLGSGSIEPTQHAPVLMETSGLGRSIPRIEWNLVRRTTNIPAHSLAQCAKSDITFEVLPQTVNLAILADISDNK</sequence>
<keyword evidence="4" id="KW-1185">Reference proteome</keyword>
<proteinExistence type="predicted"/>
<dbReference type="Proteomes" id="UP001293254">
    <property type="component" value="Unassembled WGS sequence"/>
</dbReference>
<dbReference type="PANTHER" id="PTHR47074">
    <property type="entry name" value="BNAC02G40300D PROTEIN"/>
    <property type="match status" value="1"/>
</dbReference>
<gene>
    <name evidence="3" type="ORF">Salat_2635500</name>
</gene>
<dbReference type="EMBL" id="JACGWO010000011">
    <property type="protein sequence ID" value="KAK4415282.1"/>
    <property type="molecule type" value="Genomic_DNA"/>
</dbReference>
<dbReference type="AlphaFoldDB" id="A0AAE1XNR1"/>
<dbReference type="InterPro" id="IPR026960">
    <property type="entry name" value="RVT-Znf"/>
</dbReference>
<dbReference type="GO" id="GO:0004523">
    <property type="term" value="F:RNA-DNA hybrid ribonuclease activity"/>
    <property type="evidence" value="ECO:0007669"/>
    <property type="project" value="InterPro"/>
</dbReference>
<dbReference type="InterPro" id="IPR002156">
    <property type="entry name" value="RNaseH_domain"/>
</dbReference>
<evidence type="ECO:0000313" key="4">
    <source>
        <dbReference type="Proteomes" id="UP001293254"/>
    </source>
</evidence>
<dbReference type="InterPro" id="IPR036397">
    <property type="entry name" value="RNaseH_sf"/>
</dbReference>
<dbReference type="Pfam" id="PF13456">
    <property type="entry name" value="RVT_3"/>
    <property type="match status" value="1"/>
</dbReference>
<evidence type="ECO:0000259" key="1">
    <source>
        <dbReference type="Pfam" id="PF13456"/>
    </source>
</evidence>
<dbReference type="Gene3D" id="3.30.420.10">
    <property type="entry name" value="Ribonuclease H-like superfamily/Ribonuclease H"/>
    <property type="match status" value="1"/>
</dbReference>
<dbReference type="Pfam" id="PF13966">
    <property type="entry name" value="zf-RVT"/>
    <property type="match status" value="1"/>
</dbReference>
<evidence type="ECO:0008006" key="5">
    <source>
        <dbReference type="Google" id="ProtNLM"/>
    </source>
</evidence>
<reference evidence="3" key="1">
    <citation type="submission" date="2020-06" db="EMBL/GenBank/DDBJ databases">
        <authorList>
            <person name="Li T."/>
            <person name="Hu X."/>
            <person name="Zhang T."/>
            <person name="Song X."/>
            <person name="Zhang H."/>
            <person name="Dai N."/>
            <person name="Sheng W."/>
            <person name="Hou X."/>
            <person name="Wei L."/>
        </authorList>
    </citation>
    <scope>NUCLEOTIDE SEQUENCE</scope>
    <source>
        <strain evidence="3">3651</strain>
        <tissue evidence="3">Leaf</tissue>
    </source>
</reference>
<reference evidence="3" key="2">
    <citation type="journal article" date="2024" name="Plant">
        <title>Genomic evolution and insights into agronomic trait innovations of Sesamum species.</title>
        <authorList>
            <person name="Miao H."/>
            <person name="Wang L."/>
            <person name="Qu L."/>
            <person name="Liu H."/>
            <person name="Sun Y."/>
            <person name="Le M."/>
            <person name="Wang Q."/>
            <person name="Wei S."/>
            <person name="Zheng Y."/>
            <person name="Lin W."/>
            <person name="Duan Y."/>
            <person name="Cao H."/>
            <person name="Xiong S."/>
            <person name="Wang X."/>
            <person name="Wei L."/>
            <person name="Li C."/>
            <person name="Ma Q."/>
            <person name="Ju M."/>
            <person name="Zhao R."/>
            <person name="Li G."/>
            <person name="Mu C."/>
            <person name="Tian Q."/>
            <person name="Mei H."/>
            <person name="Zhang T."/>
            <person name="Gao T."/>
            <person name="Zhang H."/>
        </authorList>
    </citation>
    <scope>NUCLEOTIDE SEQUENCE</scope>
    <source>
        <strain evidence="3">3651</strain>
    </source>
</reference>
<organism evidence="3 4">
    <name type="scientific">Sesamum alatum</name>
    <dbReference type="NCBI Taxonomy" id="300844"/>
    <lineage>
        <taxon>Eukaryota</taxon>
        <taxon>Viridiplantae</taxon>
        <taxon>Streptophyta</taxon>
        <taxon>Embryophyta</taxon>
        <taxon>Tracheophyta</taxon>
        <taxon>Spermatophyta</taxon>
        <taxon>Magnoliopsida</taxon>
        <taxon>eudicotyledons</taxon>
        <taxon>Gunneridae</taxon>
        <taxon>Pentapetalae</taxon>
        <taxon>asterids</taxon>
        <taxon>lamiids</taxon>
        <taxon>Lamiales</taxon>
        <taxon>Pedaliaceae</taxon>
        <taxon>Sesamum</taxon>
    </lineage>
</organism>
<dbReference type="InterPro" id="IPR044730">
    <property type="entry name" value="RNase_H-like_dom_plant"/>
</dbReference>
<comment type="caution">
    <text evidence="3">The sequence shown here is derived from an EMBL/GenBank/DDBJ whole genome shotgun (WGS) entry which is preliminary data.</text>
</comment>
<evidence type="ECO:0000259" key="2">
    <source>
        <dbReference type="Pfam" id="PF13966"/>
    </source>
</evidence>